<dbReference type="Proteomes" id="UP000198736">
    <property type="component" value="Unassembled WGS sequence"/>
</dbReference>
<evidence type="ECO:0000313" key="1">
    <source>
        <dbReference type="EMBL" id="CUS39345.1"/>
    </source>
</evidence>
<protein>
    <submittedName>
        <fullName evidence="1">Uncharacterized protein</fullName>
    </submittedName>
</protein>
<sequence length="130" mass="13813">MAAQVCSLLTSPSLTAVQSRMGTGEGCAWQWPNGQVLSVYVHVDLQSETVTETKQILDLSLQNPAFKRTAFPVCTGGDMVLGDFRNGKGPGGTGYTQCSGFVLTFSFQGADTQKHLPSIAKRLAGTTLAR</sequence>
<gene>
    <name evidence="1" type="ORF">COMA2_70092</name>
</gene>
<accession>A0A0S4LP31</accession>
<evidence type="ECO:0000313" key="2">
    <source>
        <dbReference type="Proteomes" id="UP000198736"/>
    </source>
</evidence>
<reference evidence="2" key="1">
    <citation type="submission" date="2015-10" db="EMBL/GenBank/DDBJ databases">
        <authorList>
            <person name="Luecker S."/>
            <person name="Luecker S."/>
        </authorList>
    </citation>
    <scope>NUCLEOTIDE SEQUENCE [LARGE SCALE GENOMIC DNA]</scope>
</reference>
<dbReference type="AlphaFoldDB" id="A0A0S4LP31"/>
<name>A0A0S4LP31_9BACT</name>
<keyword evidence="2" id="KW-1185">Reference proteome</keyword>
<proteinExistence type="predicted"/>
<dbReference type="EMBL" id="CZPZ01000034">
    <property type="protein sequence ID" value="CUS39345.1"/>
    <property type="molecule type" value="Genomic_DNA"/>
</dbReference>
<organism evidence="1 2">
    <name type="scientific">Candidatus Nitrospira nitrificans</name>
    <dbReference type="NCBI Taxonomy" id="1742973"/>
    <lineage>
        <taxon>Bacteria</taxon>
        <taxon>Pseudomonadati</taxon>
        <taxon>Nitrospirota</taxon>
        <taxon>Nitrospiria</taxon>
        <taxon>Nitrospirales</taxon>
        <taxon>Nitrospiraceae</taxon>
        <taxon>Nitrospira</taxon>
    </lineage>
</organism>